<keyword evidence="4" id="KW-0862">Zinc</keyword>
<dbReference type="AlphaFoldDB" id="A0A1J5R0T3"/>
<dbReference type="Pfam" id="PF00194">
    <property type="entry name" value="Carb_anhydrase"/>
    <property type="match status" value="1"/>
</dbReference>
<evidence type="ECO:0000256" key="7">
    <source>
        <dbReference type="SAM" id="MobiDB-lite"/>
    </source>
</evidence>
<keyword evidence="5 9" id="KW-0456">Lyase</keyword>
<evidence type="ECO:0000256" key="5">
    <source>
        <dbReference type="ARBA" id="ARBA00023239"/>
    </source>
</evidence>
<dbReference type="InterPro" id="IPR023561">
    <property type="entry name" value="Carbonic_anhydrase_a-class"/>
</dbReference>
<dbReference type="InterPro" id="IPR001148">
    <property type="entry name" value="CA_dom"/>
</dbReference>
<comment type="caution">
    <text evidence="9">The sequence shown here is derived from an EMBL/GenBank/DDBJ whole genome shotgun (WGS) entry which is preliminary data.</text>
</comment>
<dbReference type="EMBL" id="MLJW01000325">
    <property type="protein sequence ID" value="OIQ89569.1"/>
    <property type="molecule type" value="Genomic_DNA"/>
</dbReference>
<dbReference type="PROSITE" id="PS51144">
    <property type="entry name" value="ALPHA_CA_2"/>
    <property type="match status" value="1"/>
</dbReference>
<dbReference type="Pfam" id="PF16747">
    <property type="entry name" value="Adhesin_E"/>
    <property type="match status" value="1"/>
</dbReference>
<evidence type="ECO:0000259" key="8">
    <source>
        <dbReference type="PROSITE" id="PS51144"/>
    </source>
</evidence>
<evidence type="ECO:0000256" key="4">
    <source>
        <dbReference type="ARBA" id="ARBA00022833"/>
    </source>
</evidence>
<sequence>MNKFITFLLLFIAMTSNSYAVTWVKLRDNHNSKLMLDKQSILEKDQLKRAWVKLEYKTPQKNLQPTEKEYNQSKLLWYFDCPAQKSATAQVFQYLNDDLVYSAAIDIKSAEFIEPVPETDVDIAMRHICMKAKPATTTPSPKKPTEKPAELPNEAAPPVVEKPAIKPEVKPIPDKTIPTQKKVTQTNDWTYEGKEGPENWGKLNPIFSTCDAGRNQSPIDIQNTTHASLKPLRLIQRYAVNDIVNNGHTIQANFKTGNMLILDSTAFLMKQVHFHAPSDNQINDKSYPLEAHFVHADSKGNLAVIAVMFKEGKANPALESLFTQIPHKVGEQVTLKSRVMASELMPLNRSYYRFSGSLTTPPCSEGVRWIVMKTPITASKEQISAFEESMKHHNNRPLQPLNGRVIVE</sequence>
<proteinExistence type="inferred from homology"/>
<name>A0A1J5R0T3_9ZZZZ</name>
<organism evidence="9">
    <name type="scientific">mine drainage metagenome</name>
    <dbReference type="NCBI Taxonomy" id="410659"/>
    <lineage>
        <taxon>unclassified sequences</taxon>
        <taxon>metagenomes</taxon>
        <taxon>ecological metagenomes</taxon>
    </lineage>
</organism>
<evidence type="ECO:0000256" key="3">
    <source>
        <dbReference type="ARBA" id="ARBA00022723"/>
    </source>
</evidence>
<keyword evidence="3" id="KW-0479">Metal-binding</keyword>
<evidence type="ECO:0000313" key="9">
    <source>
        <dbReference type="EMBL" id="OIQ89569.1"/>
    </source>
</evidence>
<evidence type="ECO:0000256" key="6">
    <source>
        <dbReference type="ARBA" id="ARBA00048348"/>
    </source>
</evidence>
<dbReference type="InterPro" id="IPR041891">
    <property type="entry name" value="Alpha_CA_prokaryot-like"/>
</dbReference>
<evidence type="ECO:0000256" key="1">
    <source>
        <dbReference type="ARBA" id="ARBA00010718"/>
    </source>
</evidence>
<dbReference type="Gene3D" id="3.10.200.10">
    <property type="entry name" value="Alpha carbonic anhydrase"/>
    <property type="match status" value="1"/>
</dbReference>
<feature type="region of interest" description="Disordered" evidence="7">
    <location>
        <begin position="134"/>
        <end position="155"/>
    </location>
</feature>
<dbReference type="GO" id="GO:0004089">
    <property type="term" value="F:carbonate dehydratase activity"/>
    <property type="evidence" value="ECO:0007669"/>
    <property type="project" value="UniProtKB-EC"/>
</dbReference>
<dbReference type="SMART" id="SM01057">
    <property type="entry name" value="Carb_anhydrase"/>
    <property type="match status" value="1"/>
</dbReference>
<accession>A0A1J5R0T3</accession>
<dbReference type="SUPFAM" id="SSF51069">
    <property type="entry name" value="Carbonic anhydrase"/>
    <property type="match status" value="1"/>
</dbReference>
<dbReference type="InterPro" id="IPR031939">
    <property type="entry name" value="Adhesin_E-like"/>
</dbReference>
<comment type="catalytic activity">
    <reaction evidence="6">
        <text>hydrogencarbonate + H(+) = CO2 + H2O</text>
        <dbReference type="Rhea" id="RHEA:10748"/>
        <dbReference type="ChEBI" id="CHEBI:15377"/>
        <dbReference type="ChEBI" id="CHEBI:15378"/>
        <dbReference type="ChEBI" id="CHEBI:16526"/>
        <dbReference type="ChEBI" id="CHEBI:17544"/>
        <dbReference type="EC" id="4.2.1.1"/>
    </reaction>
</comment>
<comment type="similarity">
    <text evidence="1">Belongs to the alpha-carbonic anhydrase family.</text>
</comment>
<dbReference type="GO" id="GO:0008270">
    <property type="term" value="F:zinc ion binding"/>
    <property type="evidence" value="ECO:0007669"/>
    <property type="project" value="InterPro"/>
</dbReference>
<dbReference type="PANTHER" id="PTHR18952:SF265">
    <property type="entry name" value="CARBONIC ANHYDRASE"/>
    <property type="match status" value="1"/>
</dbReference>
<protein>
    <recommendedName>
        <fullName evidence="2">carbonic anhydrase</fullName>
        <ecNumber evidence="2">4.2.1.1</ecNumber>
    </recommendedName>
</protein>
<gene>
    <name evidence="9" type="primary">cah_4</name>
    <name evidence="9" type="ORF">GALL_285460</name>
</gene>
<dbReference type="InterPro" id="IPR036398">
    <property type="entry name" value="CA_dom_sf"/>
</dbReference>
<feature type="domain" description="Alpha-carbonic anhydrase" evidence="8">
    <location>
        <begin position="187"/>
        <end position="408"/>
    </location>
</feature>
<reference evidence="9" key="1">
    <citation type="submission" date="2016-10" db="EMBL/GenBank/DDBJ databases">
        <title>Sequence of Gallionella enrichment culture.</title>
        <authorList>
            <person name="Poehlein A."/>
            <person name="Muehling M."/>
            <person name="Daniel R."/>
        </authorList>
    </citation>
    <scope>NUCLEOTIDE SEQUENCE</scope>
</reference>
<dbReference type="EC" id="4.2.1.1" evidence="2"/>
<dbReference type="CDD" id="cd03124">
    <property type="entry name" value="alpha_CA_prokaryotic_like"/>
    <property type="match status" value="1"/>
</dbReference>
<dbReference type="PANTHER" id="PTHR18952">
    <property type="entry name" value="CARBONIC ANHYDRASE"/>
    <property type="match status" value="1"/>
</dbReference>
<evidence type="ECO:0000256" key="2">
    <source>
        <dbReference type="ARBA" id="ARBA00012925"/>
    </source>
</evidence>